<evidence type="ECO:0000256" key="8">
    <source>
        <dbReference type="ARBA" id="ARBA00022982"/>
    </source>
</evidence>
<dbReference type="InterPro" id="IPR002429">
    <property type="entry name" value="CcO_II-like_C"/>
</dbReference>
<dbReference type="GO" id="GO:0016020">
    <property type="term" value="C:membrane"/>
    <property type="evidence" value="ECO:0007669"/>
    <property type="project" value="UniProtKB-SubCell"/>
</dbReference>
<evidence type="ECO:0000256" key="13">
    <source>
        <dbReference type="ARBA" id="ARBA00031399"/>
    </source>
</evidence>
<dbReference type="AlphaFoldDB" id="A0A368Y8N1"/>
<evidence type="ECO:0000256" key="12">
    <source>
        <dbReference type="ARBA" id="ARBA00024688"/>
    </source>
</evidence>
<dbReference type="GO" id="GO:0004129">
    <property type="term" value="F:cytochrome-c oxidase activity"/>
    <property type="evidence" value="ECO:0007669"/>
    <property type="project" value="UniProtKB-EC"/>
</dbReference>
<dbReference type="Gene3D" id="2.60.40.420">
    <property type="entry name" value="Cupredoxins - blue copper proteins"/>
    <property type="match status" value="1"/>
</dbReference>
<dbReference type="PANTHER" id="PTHR22888">
    <property type="entry name" value="CYTOCHROME C OXIDASE, SUBUNIT II"/>
    <property type="match status" value="1"/>
</dbReference>
<comment type="function">
    <text evidence="12">Subunits I and II form the functional core of the enzyme complex. Electrons originating in cytochrome c are transferred via heme a and Cu(A) to the binuclear center formed by heme a3 and Cu(B).</text>
</comment>
<dbReference type="PROSITE" id="PS50857">
    <property type="entry name" value="COX2_CUA"/>
    <property type="match status" value="1"/>
</dbReference>
<dbReference type="NCBIfam" id="TIGR02866">
    <property type="entry name" value="CoxB"/>
    <property type="match status" value="1"/>
</dbReference>
<dbReference type="InterPro" id="IPR014222">
    <property type="entry name" value="Cyt_c_oxidase_su2"/>
</dbReference>
<evidence type="ECO:0000256" key="1">
    <source>
        <dbReference type="ARBA" id="ARBA00004141"/>
    </source>
</evidence>
<gene>
    <name evidence="17" type="ORF">DES41_101683</name>
</gene>
<evidence type="ECO:0000256" key="4">
    <source>
        <dbReference type="ARBA" id="ARBA00022448"/>
    </source>
</evidence>
<proteinExistence type="inferred from homology"/>
<dbReference type="GO" id="GO:0016491">
    <property type="term" value="F:oxidoreductase activity"/>
    <property type="evidence" value="ECO:0007669"/>
    <property type="project" value="InterPro"/>
</dbReference>
<feature type="transmembrane region" description="Helical" evidence="15">
    <location>
        <begin position="36"/>
        <end position="58"/>
    </location>
</feature>
<evidence type="ECO:0000256" key="14">
    <source>
        <dbReference type="ARBA" id="ARBA00047816"/>
    </source>
</evidence>
<protein>
    <recommendedName>
        <fullName evidence="13">Cytochrome aa3 subunit 2</fullName>
    </recommendedName>
</protein>
<evidence type="ECO:0000256" key="9">
    <source>
        <dbReference type="ARBA" id="ARBA00022989"/>
    </source>
</evidence>
<keyword evidence="6 15" id="KW-0812">Transmembrane</keyword>
<evidence type="ECO:0000256" key="11">
    <source>
        <dbReference type="ARBA" id="ARBA00023136"/>
    </source>
</evidence>
<dbReference type="SUPFAM" id="SSF49503">
    <property type="entry name" value="Cupredoxins"/>
    <property type="match status" value="1"/>
</dbReference>
<dbReference type="Proteomes" id="UP000252884">
    <property type="component" value="Unassembled WGS sequence"/>
</dbReference>
<reference evidence="17 18" key="1">
    <citation type="submission" date="2018-07" db="EMBL/GenBank/DDBJ databases">
        <title>Genomic Encyclopedia of Type Strains, Phase IV (KMG-IV): sequencing the most valuable type-strain genomes for metagenomic binning, comparative biology and taxonomic classification.</title>
        <authorList>
            <person name="Goeker M."/>
        </authorList>
    </citation>
    <scope>NUCLEOTIDE SEQUENCE [LARGE SCALE GENOMIC DNA]</scope>
    <source>
        <strain evidence="17 18">DSM 21634</strain>
    </source>
</reference>
<evidence type="ECO:0000256" key="7">
    <source>
        <dbReference type="ARBA" id="ARBA00022723"/>
    </source>
</evidence>
<comment type="caution">
    <text evidence="17">The sequence shown here is derived from an EMBL/GenBank/DDBJ whole genome shotgun (WGS) entry which is preliminary data.</text>
</comment>
<comment type="similarity">
    <text evidence="3">Belongs to the cytochrome c oxidase subunit 2 family.</text>
</comment>
<name>A0A368Y8N1_9BURK</name>
<dbReference type="PANTHER" id="PTHR22888:SF9">
    <property type="entry name" value="CYTOCHROME C OXIDASE SUBUNIT 2"/>
    <property type="match status" value="1"/>
</dbReference>
<dbReference type="EMBL" id="QPJK01000001">
    <property type="protein sequence ID" value="RCW76079.1"/>
    <property type="molecule type" value="Genomic_DNA"/>
</dbReference>
<keyword evidence="10" id="KW-0186">Copper</keyword>
<comment type="catalytic activity">
    <reaction evidence="14">
        <text>4 Fe(II)-[cytochrome c] + O2 + 8 H(+)(in) = 4 Fe(III)-[cytochrome c] + 2 H2O + 4 H(+)(out)</text>
        <dbReference type="Rhea" id="RHEA:11436"/>
        <dbReference type="Rhea" id="RHEA-COMP:10350"/>
        <dbReference type="Rhea" id="RHEA-COMP:14399"/>
        <dbReference type="ChEBI" id="CHEBI:15377"/>
        <dbReference type="ChEBI" id="CHEBI:15378"/>
        <dbReference type="ChEBI" id="CHEBI:15379"/>
        <dbReference type="ChEBI" id="CHEBI:29033"/>
        <dbReference type="ChEBI" id="CHEBI:29034"/>
        <dbReference type="EC" id="7.1.1.9"/>
    </reaction>
</comment>
<evidence type="ECO:0000259" key="16">
    <source>
        <dbReference type="PROSITE" id="PS50857"/>
    </source>
</evidence>
<keyword evidence="5" id="KW-0679">Respiratory chain</keyword>
<feature type="domain" description="Cytochrome oxidase subunit II copper A binding" evidence="16">
    <location>
        <begin position="108"/>
        <end position="222"/>
    </location>
</feature>
<feature type="transmembrane region" description="Helical" evidence="15">
    <location>
        <begin position="73"/>
        <end position="95"/>
    </location>
</feature>
<comment type="subcellular location">
    <subcellularLocation>
        <location evidence="1">Membrane</location>
        <topology evidence="1">Multi-pass membrane protein</topology>
    </subcellularLocation>
    <subcellularLocation>
        <location evidence="2">Periplasm</location>
    </subcellularLocation>
</comment>
<dbReference type="PROSITE" id="PS00078">
    <property type="entry name" value="COX2"/>
    <property type="match status" value="1"/>
</dbReference>
<dbReference type="InterPro" id="IPR008972">
    <property type="entry name" value="Cupredoxin"/>
</dbReference>
<evidence type="ECO:0000313" key="17">
    <source>
        <dbReference type="EMBL" id="RCW76079.1"/>
    </source>
</evidence>
<keyword evidence="7" id="KW-0479">Metal-binding</keyword>
<dbReference type="GO" id="GO:0042597">
    <property type="term" value="C:periplasmic space"/>
    <property type="evidence" value="ECO:0007669"/>
    <property type="project" value="UniProtKB-SubCell"/>
</dbReference>
<keyword evidence="18" id="KW-1185">Reference proteome</keyword>
<keyword evidence="11 15" id="KW-0472">Membrane</keyword>
<keyword evidence="4" id="KW-0813">Transport</keyword>
<dbReference type="RefSeq" id="WP_211332884.1">
    <property type="nucleotide sequence ID" value="NZ_QPJK01000001.1"/>
</dbReference>
<evidence type="ECO:0000256" key="2">
    <source>
        <dbReference type="ARBA" id="ARBA00004418"/>
    </source>
</evidence>
<dbReference type="GO" id="GO:0005507">
    <property type="term" value="F:copper ion binding"/>
    <property type="evidence" value="ECO:0007669"/>
    <property type="project" value="InterPro"/>
</dbReference>
<dbReference type="GO" id="GO:0042773">
    <property type="term" value="P:ATP synthesis coupled electron transport"/>
    <property type="evidence" value="ECO:0007669"/>
    <property type="project" value="TreeGrafter"/>
</dbReference>
<dbReference type="Pfam" id="PF00116">
    <property type="entry name" value="COX2"/>
    <property type="match status" value="1"/>
</dbReference>
<evidence type="ECO:0000256" key="15">
    <source>
        <dbReference type="SAM" id="Phobius"/>
    </source>
</evidence>
<evidence type="ECO:0000256" key="6">
    <source>
        <dbReference type="ARBA" id="ARBA00022692"/>
    </source>
</evidence>
<accession>A0A368Y8N1</accession>
<dbReference type="InterPro" id="IPR001505">
    <property type="entry name" value="Copper_CuA"/>
</dbReference>
<sequence>MALCASAVLAGCDTAGPLSALDPAGPGAAPIAQVWWWMFWGAGALTLGMTALGLAAVLRRRHSAEPTSGVERAWLLGGGLLLPGLAIGALLLWGLRAGHALLPLPGAAPVFTVEVTARQWQWDVRYPAHPLAPLQPNRIDIPAGQPVDVRVRTADVIHGFWVPRLGGKIDAIPGRTNVVRLQADAPGIYRGVCAEYCGTGHARMPMEVHAHAPEALATRMQGAGP</sequence>
<evidence type="ECO:0000313" key="18">
    <source>
        <dbReference type="Proteomes" id="UP000252884"/>
    </source>
</evidence>
<evidence type="ECO:0000256" key="10">
    <source>
        <dbReference type="ARBA" id="ARBA00023008"/>
    </source>
</evidence>
<evidence type="ECO:0000256" key="3">
    <source>
        <dbReference type="ARBA" id="ARBA00007866"/>
    </source>
</evidence>
<keyword evidence="9 15" id="KW-1133">Transmembrane helix</keyword>
<keyword evidence="8" id="KW-0249">Electron transport</keyword>
<organism evidence="17 18">
    <name type="scientific">Pseudorhodoferax soli</name>
    <dbReference type="NCBI Taxonomy" id="545864"/>
    <lineage>
        <taxon>Bacteria</taxon>
        <taxon>Pseudomonadati</taxon>
        <taxon>Pseudomonadota</taxon>
        <taxon>Betaproteobacteria</taxon>
        <taxon>Burkholderiales</taxon>
        <taxon>Comamonadaceae</taxon>
    </lineage>
</organism>
<dbReference type="InterPro" id="IPR045187">
    <property type="entry name" value="CcO_II"/>
</dbReference>
<evidence type="ECO:0000256" key="5">
    <source>
        <dbReference type="ARBA" id="ARBA00022660"/>
    </source>
</evidence>